<feature type="transmembrane region" description="Helical" evidence="2">
    <location>
        <begin position="438"/>
        <end position="459"/>
    </location>
</feature>
<feature type="region of interest" description="Disordered" evidence="1">
    <location>
        <begin position="403"/>
        <end position="424"/>
    </location>
</feature>
<feature type="transmembrane region" description="Helical" evidence="2">
    <location>
        <begin position="164"/>
        <end position="185"/>
    </location>
</feature>
<organism evidence="4 5">
    <name type="scientific">Discostella pseudostelligera</name>
    <dbReference type="NCBI Taxonomy" id="259834"/>
    <lineage>
        <taxon>Eukaryota</taxon>
        <taxon>Sar</taxon>
        <taxon>Stramenopiles</taxon>
        <taxon>Ochrophyta</taxon>
        <taxon>Bacillariophyta</taxon>
        <taxon>Coscinodiscophyceae</taxon>
        <taxon>Thalassiosirophycidae</taxon>
        <taxon>Stephanodiscales</taxon>
        <taxon>Stephanodiscaceae</taxon>
        <taxon>Discostella</taxon>
    </lineage>
</organism>
<feature type="region of interest" description="Disordered" evidence="1">
    <location>
        <begin position="527"/>
        <end position="618"/>
    </location>
</feature>
<proteinExistence type="predicted"/>
<name>A0ABD3M652_9STRA</name>
<dbReference type="PANTHER" id="PTHR13568">
    <property type="entry name" value="FAM11A, B PROTEIN"/>
    <property type="match status" value="1"/>
</dbReference>
<reference evidence="4 5" key="1">
    <citation type="submission" date="2024-10" db="EMBL/GenBank/DDBJ databases">
        <title>Updated reference genomes for cyclostephanoid diatoms.</title>
        <authorList>
            <person name="Roberts W.R."/>
            <person name="Alverson A.J."/>
        </authorList>
    </citation>
    <scope>NUCLEOTIDE SEQUENCE [LARGE SCALE GENOMIC DNA]</scope>
    <source>
        <strain evidence="4 5">AJA232-27</strain>
    </source>
</reference>
<gene>
    <name evidence="4" type="ORF">ACHAWU_002493</name>
</gene>
<dbReference type="Gene3D" id="1.10.287.110">
    <property type="entry name" value="DnaJ domain"/>
    <property type="match status" value="1"/>
</dbReference>
<keyword evidence="2" id="KW-1133">Transmembrane helix</keyword>
<feature type="domain" description="J" evidence="3">
    <location>
        <begin position="31"/>
        <end position="101"/>
    </location>
</feature>
<dbReference type="Proteomes" id="UP001530293">
    <property type="component" value="Unassembled WGS sequence"/>
</dbReference>
<dbReference type="EMBL" id="JALLBG020000208">
    <property type="protein sequence ID" value="KAL3759223.1"/>
    <property type="molecule type" value="Genomic_DNA"/>
</dbReference>
<feature type="compositionally biased region" description="Basic and acidic residues" evidence="1">
    <location>
        <begin position="595"/>
        <end position="618"/>
    </location>
</feature>
<sequence length="638" mass="71953">MRYDIGFFLCCCRSFLSSRGRDVENNANNESFYDLLGVTPNATPDELKRAYKRQSLLIHPDKLAQRGKVVTIADRDRFTRMRFAYEVLSDPRRRETYDAVGEKGMKWIEEPLSIDPQELAHNFAASSICDRSKIFAIFLVIYIAIFLLPVLICLMADGTLGNNAHWMAILSPLWIWDVFILFYHSRVILMGPIKRPDHIPEEEWVDPLPMSKRIMAMVRFGCLVLFQVLLALRLDGYMENIPWYIVFIPMYLWEGIALRRKLALANVIIVTPDELELALGKKLVECTLAEQEYIHRRYIVYEINHFDGLDSFFLLRLRWMWLVIRILAAPVLADYPSWGRRIVAFLSNYLDLLLPAVLPKMRASARFLFQYSMAFLYMDGFNSEAVRMDPSLFGLQHPPSGAEDGYEKMEENKQTASPLTDEEKEELKGKVAQSAYRAVGAFFSQCSFLVIICILIGKIEGANYSYLVVISPFLAAGAVILCCLACTIFCISEVDENAGMAEFESAVNQAAAATGYRASAATAADSGAKNSYTPPCPTKQPPPNNGSAAAATVESNGAMEDSATFPTKKRHPSSTWDPERGEVWDNLDVPEVEESEKRKDDINSKDEAIAQQQHDDVHPEIVQNLSITSVTSSQCDLD</sequence>
<accession>A0ABD3M652</accession>
<feature type="transmembrane region" description="Helical" evidence="2">
    <location>
        <begin position="465"/>
        <end position="491"/>
    </location>
</feature>
<dbReference type="Pfam" id="PF10269">
    <property type="entry name" value="Tmemb_185A"/>
    <property type="match status" value="1"/>
</dbReference>
<dbReference type="Pfam" id="PF00226">
    <property type="entry name" value="DnaJ"/>
    <property type="match status" value="1"/>
</dbReference>
<feature type="transmembrane region" description="Helical" evidence="2">
    <location>
        <begin position="134"/>
        <end position="152"/>
    </location>
</feature>
<dbReference type="PROSITE" id="PS00636">
    <property type="entry name" value="DNAJ_1"/>
    <property type="match status" value="1"/>
</dbReference>
<dbReference type="InterPro" id="IPR019396">
    <property type="entry name" value="TM_Fragile-X-F-assoc"/>
</dbReference>
<dbReference type="SMART" id="SM00271">
    <property type="entry name" value="DnaJ"/>
    <property type="match status" value="1"/>
</dbReference>
<dbReference type="PROSITE" id="PS50076">
    <property type="entry name" value="DNAJ_2"/>
    <property type="match status" value="1"/>
</dbReference>
<evidence type="ECO:0000256" key="2">
    <source>
        <dbReference type="SAM" id="Phobius"/>
    </source>
</evidence>
<feature type="transmembrane region" description="Helical" evidence="2">
    <location>
        <begin position="240"/>
        <end position="258"/>
    </location>
</feature>
<dbReference type="InterPro" id="IPR018253">
    <property type="entry name" value="DnaJ_domain_CS"/>
</dbReference>
<feature type="compositionally biased region" description="Pro residues" evidence="1">
    <location>
        <begin position="534"/>
        <end position="544"/>
    </location>
</feature>
<comment type="caution">
    <text evidence="4">The sequence shown here is derived from an EMBL/GenBank/DDBJ whole genome shotgun (WGS) entry which is preliminary data.</text>
</comment>
<protein>
    <recommendedName>
        <fullName evidence="3">J domain-containing protein</fullName>
    </recommendedName>
</protein>
<keyword evidence="5" id="KW-1185">Reference proteome</keyword>
<keyword evidence="2" id="KW-0812">Transmembrane</keyword>
<evidence type="ECO:0000256" key="1">
    <source>
        <dbReference type="SAM" id="MobiDB-lite"/>
    </source>
</evidence>
<dbReference type="InterPro" id="IPR001623">
    <property type="entry name" value="DnaJ_domain"/>
</dbReference>
<keyword evidence="2" id="KW-0472">Membrane</keyword>
<dbReference type="InterPro" id="IPR036869">
    <property type="entry name" value="J_dom_sf"/>
</dbReference>
<dbReference type="PRINTS" id="PR00625">
    <property type="entry name" value="JDOMAIN"/>
</dbReference>
<dbReference type="CDD" id="cd06257">
    <property type="entry name" value="DnaJ"/>
    <property type="match status" value="1"/>
</dbReference>
<feature type="transmembrane region" description="Helical" evidence="2">
    <location>
        <begin position="216"/>
        <end position="234"/>
    </location>
</feature>
<evidence type="ECO:0000313" key="5">
    <source>
        <dbReference type="Proteomes" id="UP001530293"/>
    </source>
</evidence>
<dbReference type="PANTHER" id="PTHR13568:SF9">
    <property type="entry name" value="TRANSMEMBRANE PROTEIN 203"/>
    <property type="match status" value="1"/>
</dbReference>
<dbReference type="SUPFAM" id="SSF46565">
    <property type="entry name" value="Chaperone J-domain"/>
    <property type="match status" value="1"/>
</dbReference>
<dbReference type="AlphaFoldDB" id="A0ABD3M652"/>
<evidence type="ECO:0000259" key="3">
    <source>
        <dbReference type="PROSITE" id="PS50076"/>
    </source>
</evidence>
<evidence type="ECO:0000313" key="4">
    <source>
        <dbReference type="EMBL" id="KAL3759223.1"/>
    </source>
</evidence>